<proteinExistence type="predicted"/>
<dbReference type="Proteomes" id="UP001164653">
    <property type="component" value="Chromosome"/>
</dbReference>
<gene>
    <name evidence="1" type="ORF">ON006_12260</name>
</gene>
<organism evidence="1 2">
    <name type="scientific">Dyadobacter pollutisoli</name>
    <dbReference type="NCBI Taxonomy" id="2910158"/>
    <lineage>
        <taxon>Bacteria</taxon>
        <taxon>Pseudomonadati</taxon>
        <taxon>Bacteroidota</taxon>
        <taxon>Cytophagia</taxon>
        <taxon>Cytophagales</taxon>
        <taxon>Spirosomataceae</taxon>
        <taxon>Dyadobacter</taxon>
    </lineage>
</organism>
<dbReference type="KEGG" id="dpf:ON006_12260"/>
<dbReference type="AlphaFoldDB" id="A0A9E8NDG6"/>
<accession>A0A9E8NDG6</accession>
<sequence>MYIFNTETIMYSHNGSGPGVSTYMLYDPFRKKGLIILMNGELYDYVSWRKLISLFYSDI</sequence>
<name>A0A9E8NDG6_9BACT</name>
<protein>
    <recommendedName>
        <fullName evidence="3">Beta-lactamase family protein</fullName>
    </recommendedName>
</protein>
<evidence type="ECO:0000313" key="2">
    <source>
        <dbReference type="Proteomes" id="UP001164653"/>
    </source>
</evidence>
<dbReference type="RefSeq" id="WP_244820077.1">
    <property type="nucleotide sequence ID" value="NZ_CP112998.1"/>
</dbReference>
<dbReference type="EMBL" id="CP112998">
    <property type="protein sequence ID" value="WAC14710.1"/>
    <property type="molecule type" value="Genomic_DNA"/>
</dbReference>
<dbReference type="InterPro" id="IPR012338">
    <property type="entry name" value="Beta-lactam/transpept-like"/>
</dbReference>
<evidence type="ECO:0000313" key="1">
    <source>
        <dbReference type="EMBL" id="WAC14710.1"/>
    </source>
</evidence>
<keyword evidence="2" id="KW-1185">Reference proteome</keyword>
<reference evidence="1" key="1">
    <citation type="submission" date="2022-11" db="EMBL/GenBank/DDBJ databases">
        <title>Dyadobacter pollutisoli sp. nov., isolated from plastic dumped soil.</title>
        <authorList>
            <person name="Kim J.M."/>
            <person name="Kim K.R."/>
            <person name="Lee J.K."/>
            <person name="Hao L."/>
            <person name="Jeon C.O."/>
        </authorList>
    </citation>
    <scope>NUCLEOTIDE SEQUENCE</scope>
    <source>
        <strain evidence="1">U1</strain>
    </source>
</reference>
<evidence type="ECO:0008006" key="3">
    <source>
        <dbReference type="Google" id="ProtNLM"/>
    </source>
</evidence>
<dbReference type="SUPFAM" id="SSF56601">
    <property type="entry name" value="beta-lactamase/transpeptidase-like"/>
    <property type="match status" value="1"/>
</dbReference>